<organism evidence="2 3">
    <name type="scientific">Iodidimonas gelatinilytica</name>
    <dbReference type="NCBI Taxonomy" id="1236966"/>
    <lineage>
        <taxon>Bacteria</taxon>
        <taxon>Pseudomonadati</taxon>
        <taxon>Pseudomonadota</taxon>
        <taxon>Alphaproteobacteria</taxon>
        <taxon>Iodidimonadales</taxon>
        <taxon>Iodidimonadaceae</taxon>
        <taxon>Iodidimonas</taxon>
    </lineage>
</organism>
<reference evidence="2 3" key="1">
    <citation type="submission" date="2019-09" db="EMBL/GenBank/DDBJ databases">
        <title>NBRP : Genome information of microbial organism related human and environment.</title>
        <authorList>
            <person name="Hattori M."/>
            <person name="Oshima K."/>
            <person name="Inaba H."/>
            <person name="Suda W."/>
            <person name="Sakamoto M."/>
            <person name="Iino T."/>
            <person name="Kitahara M."/>
            <person name="Oshida Y."/>
            <person name="Iida T."/>
            <person name="Kudo T."/>
            <person name="Itoh T."/>
            <person name="Ohkuma M."/>
        </authorList>
    </citation>
    <scope>NUCLEOTIDE SEQUENCE [LARGE SCALE GENOMIC DNA]</scope>
    <source>
        <strain evidence="2 3">Hi-2</strain>
    </source>
</reference>
<dbReference type="RefSeq" id="WP_150001411.1">
    <property type="nucleotide sequence ID" value="NZ_BKCL01000016.1"/>
</dbReference>
<evidence type="ECO:0000313" key="3">
    <source>
        <dbReference type="Proteomes" id="UP000322084"/>
    </source>
</evidence>
<name>A0A5A7MTB1_9PROT</name>
<dbReference type="Proteomes" id="UP000322084">
    <property type="component" value="Unassembled WGS sequence"/>
</dbReference>
<comment type="caution">
    <text evidence="2">The sequence shown here is derived from an EMBL/GenBank/DDBJ whole genome shotgun (WGS) entry which is preliminary data.</text>
</comment>
<dbReference type="InterPro" id="IPR019627">
    <property type="entry name" value="YAcAr"/>
</dbReference>
<feature type="domain" description="YspA cpYpsA-related SLOG" evidence="1">
    <location>
        <begin position="194"/>
        <end position="260"/>
    </location>
</feature>
<evidence type="ECO:0000259" key="1">
    <source>
        <dbReference type="Pfam" id="PF10686"/>
    </source>
</evidence>
<sequence length="308" mass="33803">MYSETPDVFDDLTGQSATADIMNRMELFGAVPPADEEDPRPLPELDDGYSALEAVFETLSALFADTCLEGETTDVLWNTVNVFQRKLERLDKGFDQLGFEIRRAIREQDGTEVKSVELEKLELRARSTSDARDTFEALRDHAADLFATATGHPWMPGHGSKVSNSGLTAAVIDSREFLAATERRKTQSLAPEGPKVVVSGGMDFTDHTLIWNALDKARAKHADMVLVHGGAPKGVDLIAAKWAEARGVAQVVFKPDWKRYGKSRAGFVRNDQMLDLLPIGVLAFPGTGITENLVDKARNLGIPAKKYS</sequence>
<proteinExistence type="predicted"/>
<protein>
    <recommendedName>
        <fullName evidence="1">YspA cpYpsA-related SLOG domain-containing protein</fullName>
    </recommendedName>
</protein>
<evidence type="ECO:0000313" key="2">
    <source>
        <dbReference type="EMBL" id="GEQ99292.1"/>
    </source>
</evidence>
<dbReference type="Pfam" id="PF10686">
    <property type="entry name" value="YAcAr"/>
    <property type="match status" value="1"/>
</dbReference>
<dbReference type="EMBL" id="BKCL01000016">
    <property type="protein sequence ID" value="GEQ99292.1"/>
    <property type="molecule type" value="Genomic_DNA"/>
</dbReference>
<accession>A0A5A7MTB1</accession>
<gene>
    <name evidence="2" type="ORF">JCM17844_29290</name>
</gene>
<dbReference type="AlphaFoldDB" id="A0A5A7MTB1"/>